<evidence type="ECO:0000259" key="17">
    <source>
        <dbReference type="PROSITE" id="PS50234"/>
    </source>
</evidence>
<feature type="disulfide bond" evidence="14">
    <location>
        <begin position="1271"/>
        <end position="1280"/>
    </location>
</feature>
<keyword evidence="11" id="KW-1133">Transmembrane helix</keyword>
<dbReference type="PROSITE" id="PS50026">
    <property type="entry name" value="EGF_3"/>
    <property type="match status" value="10"/>
</dbReference>
<dbReference type="EMBL" id="JARQWQ010000010">
    <property type="protein sequence ID" value="KAK2569208.1"/>
    <property type="molecule type" value="Genomic_DNA"/>
</dbReference>
<feature type="domain" description="VWFA" evidence="17">
    <location>
        <begin position="282"/>
        <end position="459"/>
    </location>
</feature>
<dbReference type="PROSITE" id="PS01286">
    <property type="entry name" value="FA58C_2"/>
    <property type="match status" value="1"/>
</dbReference>
<feature type="disulfide bond" evidence="14">
    <location>
        <begin position="1070"/>
        <end position="1079"/>
    </location>
</feature>
<dbReference type="Pfam" id="PF23283">
    <property type="entry name" value="D8C_UMOD"/>
    <property type="match status" value="5"/>
</dbReference>
<feature type="domain" description="VWFA" evidence="17">
    <location>
        <begin position="534"/>
        <end position="711"/>
    </location>
</feature>
<keyword evidence="13 14" id="KW-1015">Disulfide bond</keyword>
<dbReference type="Pfam" id="PF00008">
    <property type="entry name" value="EGF"/>
    <property type="match status" value="2"/>
</dbReference>
<dbReference type="GO" id="GO:0005509">
    <property type="term" value="F:calcium ion binding"/>
    <property type="evidence" value="ECO:0007669"/>
    <property type="project" value="InterPro"/>
</dbReference>
<reference evidence="18" key="1">
    <citation type="journal article" date="2023" name="G3 (Bethesda)">
        <title>Whole genome assembly and annotation of the endangered Caribbean coral Acropora cervicornis.</title>
        <authorList>
            <person name="Selwyn J.D."/>
            <person name="Vollmer S.V."/>
        </authorList>
    </citation>
    <scope>NUCLEOTIDE SEQUENCE</scope>
    <source>
        <strain evidence="18">K2</strain>
    </source>
</reference>
<dbReference type="SUPFAM" id="SSF49785">
    <property type="entry name" value="Galactose-binding domain-like"/>
    <property type="match status" value="2"/>
</dbReference>
<dbReference type="PROSITE" id="PS00010">
    <property type="entry name" value="ASX_HYDROXYL"/>
    <property type="match status" value="7"/>
</dbReference>
<dbReference type="GO" id="GO:0030182">
    <property type="term" value="P:neuron differentiation"/>
    <property type="evidence" value="ECO:0007669"/>
    <property type="project" value="UniProtKB-ARBA"/>
</dbReference>
<dbReference type="SMART" id="SM00179">
    <property type="entry name" value="EGF_CA"/>
    <property type="match status" value="10"/>
</dbReference>
<proteinExistence type="inferred from homology"/>
<dbReference type="InterPro" id="IPR001881">
    <property type="entry name" value="EGF-like_Ca-bd_dom"/>
</dbReference>
<evidence type="ECO:0000256" key="3">
    <source>
        <dbReference type="ARBA" id="ARBA00022473"/>
    </source>
</evidence>
<dbReference type="InterPro" id="IPR008979">
    <property type="entry name" value="Galactose-bd-like_sf"/>
</dbReference>
<dbReference type="PANTHER" id="PTHR24020:SF20">
    <property type="entry name" value="PH DOMAIN-CONTAINING PROTEIN"/>
    <property type="match status" value="1"/>
</dbReference>
<dbReference type="GO" id="GO:0048592">
    <property type="term" value="P:eye morphogenesis"/>
    <property type="evidence" value="ECO:0007669"/>
    <property type="project" value="UniProtKB-ARBA"/>
</dbReference>
<feature type="domain" description="EGF-like" evidence="16">
    <location>
        <begin position="1730"/>
        <end position="1767"/>
    </location>
</feature>
<dbReference type="InterPro" id="IPR000421">
    <property type="entry name" value="FA58C"/>
</dbReference>
<dbReference type="Gene3D" id="2.10.25.10">
    <property type="entry name" value="Laminin"/>
    <property type="match status" value="10"/>
</dbReference>
<feature type="disulfide bond" evidence="14">
    <location>
        <begin position="1718"/>
        <end position="1727"/>
    </location>
</feature>
<feature type="disulfide bond" evidence="14">
    <location>
        <begin position="1757"/>
        <end position="1766"/>
    </location>
</feature>
<keyword evidence="3" id="KW-0217">Developmental protein</keyword>
<keyword evidence="7" id="KW-0812">Transmembrane</keyword>
<feature type="domain" description="F5/8 type C" evidence="15">
    <location>
        <begin position="728"/>
        <end position="878"/>
    </location>
</feature>
<feature type="domain" description="VWFA" evidence="17">
    <location>
        <begin position="2206"/>
        <end position="2383"/>
    </location>
</feature>
<dbReference type="SUPFAM" id="SSF57196">
    <property type="entry name" value="EGF/Laminin"/>
    <property type="match status" value="6"/>
</dbReference>
<feature type="domain" description="EGF-like" evidence="16">
    <location>
        <begin position="1043"/>
        <end position="1080"/>
    </location>
</feature>
<feature type="domain" description="EGF-like" evidence="16">
    <location>
        <begin position="1652"/>
        <end position="1689"/>
    </location>
</feature>
<evidence type="ECO:0000256" key="8">
    <source>
        <dbReference type="ARBA" id="ARBA00022729"/>
    </source>
</evidence>
<dbReference type="InterPro" id="IPR057774">
    <property type="entry name" value="D8C_UMOD/GP2/OIT3-like"/>
</dbReference>
<evidence type="ECO:0000259" key="15">
    <source>
        <dbReference type="PROSITE" id="PS50022"/>
    </source>
</evidence>
<feature type="domain" description="VWFA" evidence="17">
    <location>
        <begin position="2402"/>
        <end position="2583"/>
    </location>
</feature>
<dbReference type="FunFam" id="2.10.25.10:FF:000125">
    <property type="entry name" value="Neurogenic locus notch protein-like"/>
    <property type="match status" value="2"/>
</dbReference>
<dbReference type="GO" id="GO:0003002">
    <property type="term" value="P:regionalization"/>
    <property type="evidence" value="ECO:0007669"/>
    <property type="project" value="UniProtKB-ARBA"/>
</dbReference>
<comment type="caution">
    <text evidence="14">Lacks conserved residue(s) required for the propagation of feature annotation.</text>
</comment>
<keyword evidence="6" id="KW-0597">Phosphoprotein</keyword>
<name>A0AAD9VC86_ACRCE</name>
<dbReference type="CDD" id="cd01450">
    <property type="entry name" value="vWFA_subfamily_ECM"/>
    <property type="match status" value="4"/>
</dbReference>
<dbReference type="PROSITE" id="PS50092">
    <property type="entry name" value="TSP1"/>
    <property type="match status" value="2"/>
</dbReference>
<evidence type="ECO:0000256" key="12">
    <source>
        <dbReference type="ARBA" id="ARBA00023136"/>
    </source>
</evidence>
<dbReference type="CDD" id="cd00054">
    <property type="entry name" value="EGF_CA"/>
    <property type="match status" value="10"/>
</dbReference>
<dbReference type="Pfam" id="PF00090">
    <property type="entry name" value="TSP_1"/>
    <property type="match status" value="2"/>
</dbReference>
<evidence type="ECO:0000256" key="13">
    <source>
        <dbReference type="ARBA" id="ARBA00023157"/>
    </source>
</evidence>
<keyword evidence="4" id="KW-1003">Cell membrane</keyword>
<evidence type="ECO:0000313" key="18">
    <source>
        <dbReference type="EMBL" id="KAK2569208.1"/>
    </source>
</evidence>
<keyword evidence="12" id="KW-0472">Membrane</keyword>
<dbReference type="SUPFAM" id="SSF82895">
    <property type="entry name" value="TSP-1 type 1 repeat"/>
    <property type="match status" value="2"/>
</dbReference>
<keyword evidence="8" id="KW-0732">Signal</keyword>
<dbReference type="GO" id="GO:0008593">
    <property type="term" value="P:regulation of Notch signaling pathway"/>
    <property type="evidence" value="ECO:0007669"/>
    <property type="project" value="UniProtKB-ARBA"/>
</dbReference>
<evidence type="ECO:0000256" key="1">
    <source>
        <dbReference type="ARBA" id="ARBA00004247"/>
    </source>
</evidence>
<feature type="domain" description="EGF-like" evidence="16">
    <location>
        <begin position="1769"/>
        <end position="1807"/>
    </location>
</feature>
<evidence type="ECO:0000313" key="19">
    <source>
        <dbReference type="Proteomes" id="UP001249851"/>
    </source>
</evidence>
<dbReference type="Gene3D" id="3.40.50.410">
    <property type="entry name" value="von Willebrand factor, type A domain"/>
    <property type="match status" value="4"/>
</dbReference>
<dbReference type="InterPro" id="IPR000152">
    <property type="entry name" value="EGF-type_Asp/Asn_hydroxyl_site"/>
</dbReference>
<dbReference type="PROSITE" id="PS00022">
    <property type="entry name" value="EGF_1"/>
    <property type="match status" value="6"/>
</dbReference>
<comment type="similarity">
    <text evidence="2">Belongs to the NOTCH family.</text>
</comment>
<dbReference type="InterPro" id="IPR050525">
    <property type="entry name" value="ECM_Assembly_Org"/>
</dbReference>
<feature type="domain" description="EGF-like" evidence="16">
    <location>
        <begin position="1691"/>
        <end position="1728"/>
    </location>
</feature>
<dbReference type="InterPro" id="IPR036383">
    <property type="entry name" value="TSP1_rpt_sf"/>
</dbReference>
<evidence type="ECO:0000259" key="16">
    <source>
        <dbReference type="PROSITE" id="PS50026"/>
    </source>
</evidence>
<dbReference type="CDD" id="cd00057">
    <property type="entry name" value="FA58C"/>
    <property type="match status" value="2"/>
</dbReference>
<dbReference type="Pfam" id="PF00754">
    <property type="entry name" value="F5_F8_type_C"/>
    <property type="match status" value="2"/>
</dbReference>
<dbReference type="Gene3D" id="2.20.100.10">
    <property type="entry name" value="Thrombospondin type-1 (TSP1) repeat"/>
    <property type="match status" value="2"/>
</dbReference>
<evidence type="ECO:0000256" key="10">
    <source>
        <dbReference type="ARBA" id="ARBA00022782"/>
    </source>
</evidence>
<dbReference type="FunFam" id="2.10.25.10:FF:000151">
    <property type="entry name" value="FAT atypical cadherin 4"/>
    <property type="match status" value="1"/>
</dbReference>
<dbReference type="GO" id="GO:0016324">
    <property type="term" value="C:apical plasma membrane"/>
    <property type="evidence" value="ECO:0007669"/>
    <property type="project" value="UniProtKB-SubCell"/>
</dbReference>
<evidence type="ECO:0000256" key="6">
    <source>
        <dbReference type="ARBA" id="ARBA00022553"/>
    </source>
</evidence>
<dbReference type="SMART" id="SM00327">
    <property type="entry name" value="VWA"/>
    <property type="match status" value="4"/>
</dbReference>
<sequence length="2587" mass="284699">MAPRFWPGDHFGKLSFRYLSPGSEGEKSLVRVFPYVDSVEVKSYGPKSSEERKEDCYKLSLLEDESLPSRGGALPHSTCERRFEKIGCFVDNTGQQGALRTLPVLLVNDRDPNSDAYDGHRLDWHKWPESIHSLACRCENVTRARGWKVFGLQFYGECWSGQTGETTFNKYGVADPKKCIQELVDPFPPCDKSKDMECVGAQSTNYVYRLKELRPADVNGGFSSWSQWTECSKDCGGGTRVRERTCTNPPPSGNGIGCAGDAEESEKCNEFQCPDPCKRSLDVGLIIDGSASVGAANFKKALDFLVDLVGHLAVSPQGTHVAVIVYDTQATLHFNLASSGYHTLSKLQSAIRGLSYLGKDTRTDVALEIAAEKIFSSSGGDRNDVDNLLIVLTGGKTSAASKPYEDVVLPLQKKGVRTVAVGVSGKISDKELLKIAAGNAKYFTHLNDFDDLKKNLAKIVQDSCQGAGDVDGAWSSWSSWTQCSKTCGGGVKARRRSCTNPPPNRNGQSCAGQIGETAACSENPCPKPCTKALDIGIILDGSGSVGSSNFRKAKAFVEELIEHFAVSPQATHFGAITYSTYSKLEFDFADARYHKIVELKRRVMAIRYPGGWTRTDRALEMAARKLFTVAGGDRKDKRNVLVVFTDGKTNRGSKSYMEVLRPLQARGVRTVAVGIGRGINRRELLQIAMSDSQYVIQVQDFNSLKQKLQMILDDSCQGSPPPKPNPDCHEGALGLENKAIPDNAITVTSQWDGNHGPDRARLNTVKSGVKRGAWSARYNDVGQFIQVDVGKVVKITKILTQGRNDLSQWVKSFWLSYSLNDGYYQIYGEHSPVIFPGNTDRNTIKVNVLDDPIYTRFIRLHPKTYHGHMSLRLELHGCKTGFVPPSPPLCLNALGMQNGKIKLGDIQASSQYDHRHRPDNGRLHFQRTSSRTGAWSARTNDKNQWFQVKFERAAKIRRVACQGRMDADQWVKKYTLEYSLDGKSWKDYGFNGKTTEFRGSSDRFSVVTETINPPIVAHYVRVRPKTWHRHISMRLEFYGCTEDGDICNVQKPCKNGAQCTNIVGGYHCKCSGGFKGKNCDEDIDECKSNPCKNGAQCTNTPGDYTCKCVGGWFTGKNCDQAKEIALLESGDEVSFSATAEIYLRLESGTSLLEMLGLRCQIPACPPSAVVRMRLDGCKGNTPRKRRARSTERSVSTGAVIAVDGVFRSRLGTAMVITCTNWRGRQRATFASVATKDIVSDIEWCVYICEPKNPCKNSGICKPQGDSYYCQCKPGYQGRNCDKDVNECLPRNPCKNGGVCTNTMGSYKCTCVGRWFTGKHCDQAPVECSKYTVLNTADRASGSVLRGSAKCDRSLSSVNSWHRFEGQAGTRMPTSAVAVNRCGTHASGWLSQPHPRKEDGVVVRKVCFNWSGNRCRWNVNIRVRNCGAFYVYYLVTTPACSLRYCGNKNHNVCDALNPCKNGATCRPNGDGSSCQCTANFQGQFCDKDVNECAVRNPCKNGAKCTNTHGSYKCTCVGRWFTGKHCDQAPVECSKYTVLNTADRASGSVLRGSAKCDRSLSSVNSWHRFEGQAGTRMPTSAVAVNRCGTHASGWLSQPHPRKEDGVVVRKVCFNWSGNRCRWNVNIRVRNCGAFYVYYLVTTPACSLRYCGNKNHNVCDALNPCKNGATCRPNGDGSSCQCTANFQGQFCDKDVNECAVRNPCKNGAKCTNTHGSYRCTCSSSFTGKNCDQDVDECRTRNPCKNGATCVNSVGGYSCKCPANFQGKNCDQDVNECLLVNPCKNGGVCKNVHGSYQCTCVGKFYSGKNCDRAPVECSSYTTLNTADRAAKSTGNMNKCDRNDLSSIPKWYRFSGAAGTMMPTSPVPVRYCGTHAPGWMNGKHPSKNEGAVSRKVCFHWSNNVCLWNIMITVRNCGSFYVYKLPRTPHCSLRYCGTNAQTPVPAECSSYTTLNTADRAAKSTGNVNKCDRNDLSSIPKWYRFSGAAGTMMPTSPVPVRYCGTHAPGWMNGKHPSKNEGAVSRKVCFHWSNNVCLWNIMITVRNCGSFYVYKLPRTPHCSLRYCGTSGQSVLPQECKSYEVISDKTRSKDFFNSNTVRCDQRDLRTVDKWHRFVGDAGTAMPTSCVPKNHCGTHAPGWLESGHPSVGQGSVTGKVCFHWSSKCCHWSVNIKVRNCGDFYVYKLPKTPYCSLRYCAEKKDPGVPSSCKDPMDIGIIIDRSGSIGKANFDKAKKFVVSLVHKLQISSHGTRIGIIPYNAIAQVSVRFSDVQHQTPVAMTNLINRISYTSGNTRTDRALELANSQLFSGAGGDRSNRKNVLIVMTDGKTNAGSKPYKTVLAPLKSKQVRMIAVGVGSGINNNELMEIADGKRENVVHVDKFDELFRNENNVLFASCEPDTPAPPCHHAMDVGIIMDRSGSVGSANFQKSREFVRTLVHRFQISSQGTRVGIIPYHSSAYLQVKFSDINSQTPSAMTNIINRISYTGGGTRTDRALELANSALFCPAGGDRSGVSNVLVVITDGKTNPGSKKYSLVLSPLRNKKVKMIAVGVGSGIDYSELKEIADNKPANVIHVDKFEDLFVRLKSVMRASCEPQ</sequence>
<gene>
    <name evidence="18" type="ORF">P5673_006108</name>
</gene>
<dbReference type="PRINTS" id="PR00453">
    <property type="entry name" value="VWFADOMAIN"/>
</dbReference>
<dbReference type="InterPro" id="IPR002035">
    <property type="entry name" value="VWF_A"/>
</dbReference>
<feature type="domain" description="EGF-like" evidence="16">
    <location>
        <begin position="1448"/>
        <end position="1485"/>
    </location>
</feature>
<feature type="domain" description="EGF-like" evidence="16">
    <location>
        <begin position="1245"/>
        <end position="1281"/>
    </location>
</feature>
<accession>A0AAD9VC86</accession>
<evidence type="ECO:0000256" key="2">
    <source>
        <dbReference type="ARBA" id="ARBA00005847"/>
    </source>
</evidence>
<reference evidence="18" key="2">
    <citation type="journal article" date="2023" name="Science">
        <title>Genomic signatures of disease resistance in endangered staghorn corals.</title>
        <authorList>
            <person name="Vollmer S.V."/>
            <person name="Selwyn J.D."/>
            <person name="Despard B.A."/>
            <person name="Roesel C.L."/>
        </authorList>
    </citation>
    <scope>NUCLEOTIDE SEQUENCE</scope>
    <source>
        <strain evidence="18">K2</strain>
    </source>
</reference>
<dbReference type="Gene3D" id="2.60.120.260">
    <property type="entry name" value="Galactose-binding domain-like"/>
    <property type="match status" value="2"/>
</dbReference>
<dbReference type="GO" id="GO:0051241">
    <property type="term" value="P:negative regulation of multicellular organismal process"/>
    <property type="evidence" value="ECO:0007669"/>
    <property type="project" value="UniProtKB-ARBA"/>
</dbReference>
<evidence type="ECO:0000256" key="9">
    <source>
        <dbReference type="ARBA" id="ARBA00022737"/>
    </source>
</evidence>
<evidence type="ECO:0000256" key="7">
    <source>
        <dbReference type="ARBA" id="ARBA00022692"/>
    </source>
</evidence>
<dbReference type="PANTHER" id="PTHR24020">
    <property type="entry name" value="COLLAGEN ALPHA"/>
    <property type="match status" value="1"/>
</dbReference>
<keyword evidence="5 14" id="KW-0245">EGF-like domain</keyword>
<dbReference type="FunFam" id="2.10.25.10:FF:000565">
    <property type="entry name" value="Predicted protein"/>
    <property type="match status" value="1"/>
</dbReference>
<dbReference type="PROSITE" id="PS50022">
    <property type="entry name" value="FA58C_3"/>
    <property type="match status" value="2"/>
</dbReference>
<dbReference type="InterPro" id="IPR018097">
    <property type="entry name" value="EGF_Ca-bd_CS"/>
</dbReference>
<feature type="domain" description="EGF-like" evidence="16">
    <location>
        <begin position="1283"/>
        <end position="1321"/>
    </location>
</feature>
<evidence type="ECO:0000256" key="4">
    <source>
        <dbReference type="ARBA" id="ARBA00022475"/>
    </source>
</evidence>
<dbReference type="SMART" id="SM00209">
    <property type="entry name" value="TSP1"/>
    <property type="match status" value="2"/>
</dbReference>
<dbReference type="SMART" id="SM00231">
    <property type="entry name" value="FA58C"/>
    <property type="match status" value="2"/>
</dbReference>
<evidence type="ECO:0000256" key="14">
    <source>
        <dbReference type="PROSITE-ProRule" id="PRU00076"/>
    </source>
</evidence>
<dbReference type="GO" id="GO:0080090">
    <property type="term" value="P:regulation of primary metabolic process"/>
    <property type="evidence" value="ECO:0007669"/>
    <property type="project" value="UniProtKB-ARBA"/>
</dbReference>
<feature type="domain" description="EGF-like" evidence="16">
    <location>
        <begin position="1082"/>
        <end position="1119"/>
    </location>
</feature>
<dbReference type="FunFam" id="2.20.100.10:FF:000007">
    <property type="entry name" value="Thrombospondin 1"/>
    <property type="match status" value="1"/>
</dbReference>
<dbReference type="FunFam" id="2.60.120.260:FF:000016">
    <property type="entry name" value="Contactin-associated protein-like 4 isoform 1"/>
    <property type="match status" value="2"/>
</dbReference>
<dbReference type="InterPro" id="IPR036465">
    <property type="entry name" value="vWFA_dom_sf"/>
</dbReference>
<comment type="subcellular location">
    <subcellularLocation>
        <location evidence="1">Apical cell membrane</location>
        <topology evidence="1">Single-pass type I membrane protein</topology>
    </subcellularLocation>
</comment>
<dbReference type="GO" id="GO:0060255">
    <property type="term" value="P:regulation of macromolecule metabolic process"/>
    <property type="evidence" value="ECO:0007669"/>
    <property type="project" value="UniProtKB-ARBA"/>
</dbReference>
<protein>
    <submittedName>
        <fullName evidence="18">Fibropellin-1</fullName>
    </submittedName>
</protein>
<feature type="domain" description="EGF-like" evidence="16">
    <location>
        <begin position="1487"/>
        <end position="1525"/>
    </location>
</feature>
<feature type="disulfide bond" evidence="14">
    <location>
        <begin position="1475"/>
        <end position="1484"/>
    </location>
</feature>
<dbReference type="GO" id="GO:0051093">
    <property type="term" value="P:negative regulation of developmental process"/>
    <property type="evidence" value="ECO:0007669"/>
    <property type="project" value="UniProtKB-ARBA"/>
</dbReference>
<dbReference type="PROSITE" id="PS01186">
    <property type="entry name" value="EGF_2"/>
    <property type="match status" value="3"/>
</dbReference>
<keyword evidence="19" id="KW-1185">Reference proteome</keyword>
<dbReference type="InterPro" id="IPR000884">
    <property type="entry name" value="TSP1_rpt"/>
</dbReference>
<keyword evidence="9" id="KW-0677">Repeat</keyword>
<dbReference type="InterPro" id="IPR000742">
    <property type="entry name" value="EGF"/>
</dbReference>
<evidence type="ECO:0000256" key="5">
    <source>
        <dbReference type="ARBA" id="ARBA00022536"/>
    </source>
</evidence>
<dbReference type="InterPro" id="IPR049883">
    <property type="entry name" value="NOTCH1_EGF-like"/>
</dbReference>
<dbReference type="SUPFAM" id="SSF57184">
    <property type="entry name" value="Growth factor receptor domain"/>
    <property type="match status" value="2"/>
</dbReference>
<keyword evidence="10" id="KW-0221">Differentiation</keyword>
<dbReference type="PROSITE" id="PS50234">
    <property type="entry name" value="VWFA"/>
    <property type="match status" value="4"/>
</dbReference>
<dbReference type="SMART" id="SM00181">
    <property type="entry name" value="EGF"/>
    <property type="match status" value="10"/>
</dbReference>
<dbReference type="Pfam" id="PF00092">
    <property type="entry name" value="VWA"/>
    <property type="match status" value="4"/>
</dbReference>
<feature type="disulfide bond" evidence="14">
    <location>
        <begin position="1679"/>
        <end position="1688"/>
    </location>
</feature>
<dbReference type="Pfam" id="PF07645">
    <property type="entry name" value="EGF_CA"/>
    <property type="match status" value="6"/>
</dbReference>
<dbReference type="SUPFAM" id="SSF53300">
    <property type="entry name" value="vWA-like"/>
    <property type="match status" value="4"/>
</dbReference>
<dbReference type="GO" id="GO:0009967">
    <property type="term" value="P:positive regulation of signal transduction"/>
    <property type="evidence" value="ECO:0007669"/>
    <property type="project" value="UniProtKB-ARBA"/>
</dbReference>
<organism evidence="18 19">
    <name type="scientific">Acropora cervicornis</name>
    <name type="common">Staghorn coral</name>
    <dbReference type="NCBI Taxonomy" id="6130"/>
    <lineage>
        <taxon>Eukaryota</taxon>
        <taxon>Metazoa</taxon>
        <taxon>Cnidaria</taxon>
        <taxon>Anthozoa</taxon>
        <taxon>Hexacorallia</taxon>
        <taxon>Scleractinia</taxon>
        <taxon>Astrocoeniina</taxon>
        <taxon>Acroporidae</taxon>
        <taxon>Acropora</taxon>
    </lineage>
</organism>
<evidence type="ECO:0000256" key="11">
    <source>
        <dbReference type="ARBA" id="ARBA00022989"/>
    </source>
</evidence>
<dbReference type="PROSITE" id="PS01285">
    <property type="entry name" value="FA58C_1"/>
    <property type="match status" value="1"/>
</dbReference>
<comment type="caution">
    <text evidence="18">The sequence shown here is derived from an EMBL/GenBank/DDBJ whole genome shotgun (WGS) entry which is preliminary data.</text>
</comment>
<dbReference type="InterPro" id="IPR009030">
    <property type="entry name" value="Growth_fac_rcpt_cys_sf"/>
</dbReference>
<dbReference type="FunFam" id="2.10.25.10:FF:000471">
    <property type="entry name" value="Protein lin-12"/>
    <property type="match status" value="1"/>
</dbReference>
<dbReference type="GO" id="GO:0048468">
    <property type="term" value="P:cell development"/>
    <property type="evidence" value="ECO:0007669"/>
    <property type="project" value="UniProtKB-ARBA"/>
</dbReference>
<dbReference type="PROSITE" id="PS01187">
    <property type="entry name" value="EGF_CA"/>
    <property type="match status" value="5"/>
</dbReference>
<dbReference type="Proteomes" id="UP001249851">
    <property type="component" value="Unassembled WGS sequence"/>
</dbReference>
<feature type="domain" description="F5/8 type C" evidence="15">
    <location>
        <begin position="890"/>
        <end position="1040"/>
    </location>
</feature>
<dbReference type="FunFam" id="2.20.100.10:FF:000001">
    <property type="entry name" value="semaphorin-5A isoform X1"/>
    <property type="match status" value="1"/>
</dbReference>